<dbReference type="InterPro" id="IPR058247">
    <property type="entry name" value="DUF1453"/>
</dbReference>
<accession>A0ABT9DKV1</accession>
<gene>
    <name evidence="2" type="primary">csk22</name>
    <name evidence="2" type="synonym">yobW</name>
    <name evidence="2" type="ORF">KHP33_010735</name>
</gene>
<feature type="transmembrane region" description="Helical" evidence="1">
    <location>
        <begin position="91"/>
        <end position="113"/>
    </location>
</feature>
<dbReference type="Pfam" id="PF07301">
    <property type="entry name" value="DUF1453"/>
    <property type="match status" value="1"/>
</dbReference>
<feature type="transmembrane region" description="Helical" evidence="1">
    <location>
        <begin position="34"/>
        <end position="53"/>
    </location>
</feature>
<keyword evidence="1" id="KW-1133">Transmembrane helix</keyword>
<dbReference type="Proteomes" id="UP001177121">
    <property type="component" value="Unassembled WGS sequence"/>
</dbReference>
<evidence type="ECO:0000313" key="3">
    <source>
        <dbReference type="Proteomes" id="UP001177121"/>
    </source>
</evidence>
<organism evidence="2 3">
    <name type="scientific">Bacillus cabrialesii subsp. tritici</name>
    <dbReference type="NCBI Taxonomy" id="2944916"/>
    <lineage>
        <taxon>Bacteria</taxon>
        <taxon>Bacillati</taxon>
        <taxon>Bacillota</taxon>
        <taxon>Bacilli</taxon>
        <taxon>Bacillales</taxon>
        <taxon>Bacillaceae</taxon>
        <taxon>Bacillus</taxon>
        <taxon>Bacillus cabrialesii</taxon>
    </lineage>
</organism>
<dbReference type="EMBL" id="JAHBMK020000001">
    <property type="protein sequence ID" value="MDO8225316.1"/>
    <property type="molecule type" value="Genomic_DNA"/>
</dbReference>
<keyword evidence="1" id="KW-0812">Transmembrane</keyword>
<proteinExistence type="predicted"/>
<evidence type="ECO:0000256" key="1">
    <source>
        <dbReference type="SAM" id="Phobius"/>
    </source>
</evidence>
<reference evidence="2" key="1">
    <citation type="submission" date="2023-07" db="EMBL/GenBank/DDBJ databases">
        <title>Biological control against Fusarium languescens, the causal agent of wilt in Jalapeno peppers, by a novel bacterial subspecies: Bacillus cabrialesii subsp. tritici TSO2.</title>
        <authorList>
            <person name="Montoya-Martinez A.C."/>
            <person name="Figueroa-Brambila K.M."/>
            <person name="Escalante-Beltran A."/>
            <person name="Lopez-Montoya N.D."/>
            <person name="Valenzuela-Ruiz V."/>
            <person name="Parra-Cota F.I."/>
            <person name="Estrada Alvarado M.I."/>
            <person name="De Los Santos Villalobos S."/>
        </authorList>
    </citation>
    <scope>NUCLEOTIDE SEQUENCE</scope>
    <source>
        <strain evidence="2">TSO2</strain>
    </source>
</reference>
<evidence type="ECO:0000313" key="2">
    <source>
        <dbReference type="EMBL" id="MDO8225316.1"/>
    </source>
</evidence>
<keyword evidence="3" id="KW-1185">Reference proteome</keyword>
<sequence>MHLTLQSVYPAMIIIFFLYKKIKRSIGYQPLKPRWLFTRMILFWLFAFGLSIFSIIHPFLYGYLIFGILGGWLLVFFAKKNISFEKRRGKIYFRTHIWVEVILLTLFLSRFLYRVTELYLTSPDLNSLGSYSQSIGTDPLTIGVFFMIAVYYIGFSSFVIKLSRNDLDQIGHNKKEKDILAR</sequence>
<feature type="transmembrane region" description="Helical" evidence="1">
    <location>
        <begin position="6"/>
        <end position="22"/>
    </location>
</feature>
<feature type="transmembrane region" description="Helical" evidence="1">
    <location>
        <begin position="140"/>
        <end position="160"/>
    </location>
</feature>
<comment type="caution">
    <text evidence="2">The sequence shown here is derived from an EMBL/GenBank/DDBJ whole genome shotgun (WGS) entry which is preliminary data.</text>
</comment>
<protein>
    <submittedName>
        <fullName evidence="2">Mother cell-specific sporulation protein Csk22</fullName>
    </submittedName>
</protein>
<feature type="transmembrane region" description="Helical" evidence="1">
    <location>
        <begin position="59"/>
        <end position="79"/>
    </location>
</feature>
<dbReference type="RefSeq" id="WP_075750804.1">
    <property type="nucleotide sequence ID" value="NZ_JAHBMK020000001.1"/>
</dbReference>
<keyword evidence="1" id="KW-0472">Membrane</keyword>
<name>A0ABT9DKV1_9BACI</name>